<dbReference type="AlphaFoldDB" id="A0A9X3ETT7"/>
<protein>
    <submittedName>
        <fullName evidence="2">Alpha/beta hydrolase</fullName>
    </submittedName>
</protein>
<sequence length="307" mass="32884">MKHETEALSGDGVTTHVHVWTPDDGQPVRGLVQVLHGLAEHAGRYEGLAAGLCGAGLAVVAHDHRGHGHTAPGPDELGFFGDSGWAGVLADSARVRAHARARFDDVPWALLGHSMGSVIALHDLASSGARPAAVVLSGATGKVGALLRIGQGLIQVELRRIGTRGRSKLLNATAFGTYNRAFRPNRTEFDWLSRDPAQVDAYVHDPLCGFLPTTSLWRDLVGGQARLQTAEFLSRLPRVPYSVVGGDLDPVGGKGRQVQALVAMMRKLGLEVDLHLWPGGRHEMFHETNRDDVVADTTRWIAGKLAA</sequence>
<reference evidence="2" key="1">
    <citation type="submission" date="2022-11" db="EMBL/GenBank/DDBJ databases">
        <title>Minimal conservation of predation-associated metabolite biosynthetic gene clusters underscores biosynthetic potential of Myxococcota including descriptions for ten novel species: Archangium lansinium sp. nov., Myxococcus landrumus sp. nov., Nannocystis bai.</title>
        <authorList>
            <person name="Ahearne A."/>
            <person name="Stevens C."/>
            <person name="Phillips K."/>
        </authorList>
    </citation>
    <scope>NUCLEOTIDE SEQUENCE</scope>
    <source>
        <strain evidence="2">Na p29</strain>
    </source>
</reference>
<dbReference type="RefSeq" id="WP_267772812.1">
    <property type="nucleotide sequence ID" value="NZ_JAPNKE010000002.1"/>
</dbReference>
<dbReference type="GO" id="GO:0016787">
    <property type="term" value="F:hydrolase activity"/>
    <property type="evidence" value="ECO:0007669"/>
    <property type="project" value="UniProtKB-KW"/>
</dbReference>
<dbReference type="EMBL" id="JAPNKE010000002">
    <property type="protein sequence ID" value="MCY1010027.1"/>
    <property type="molecule type" value="Genomic_DNA"/>
</dbReference>
<evidence type="ECO:0000313" key="2">
    <source>
        <dbReference type="EMBL" id="MCY1010027.1"/>
    </source>
</evidence>
<dbReference type="SUPFAM" id="SSF53474">
    <property type="entry name" value="alpha/beta-Hydrolases"/>
    <property type="match status" value="1"/>
</dbReference>
<dbReference type="InterPro" id="IPR051044">
    <property type="entry name" value="MAG_DAG_Lipase"/>
</dbReference>
<accession>A0A9X3ETT7</accession>
<dbReference type="PANTHER" id="PTHR11614">
    <property type="entry name" value="PHOSPHOLIPASE-RELATED"/>
    <property type="match status" value="1"/>
</dbReference>
<proteinExistence type="predicted"/>
<keyword evidence="3" id="KW-1185">Reference proteome</keyword>
<dbReference type="InterPro" id="IPR022742">
    <property type="entry name" value="Hydrolase_4"/>
</dbReference>
<name>A0A9X3ETT7_9BACT</name>
<dbReference type="Proteomes" id="UP001150924">
    <property type="component" value="Unassembled WGS sequence"/>
</dbReference>
<gene>
    <name evidence="2" type="ORF">OV079_31585</name>
</gene>
<evidence type="ECO:0000313" key="3">
    <source>
        <dbReference type="Proteomes" id="UP001150924"/>
    </source>
</evidence>
<dbReference type="Gene3D" id="3.40.50.1820">
    <property type="entry name" value="alpha/beta hydrolase"/>
    <property type="match status" value="1"/>
</dbReference>
<dbReference type="InterPro" id="IPR029058">
    <property type="entry name" value="AB_hydrolase_fold"/>
</dbReference>
<evidence type="ECO:0000259" key="1">
    <source>
        <dbReference type="Pfam" id="PF12146"/>
    </source>
</evidence>
<keyword evidence="2" id="KW-0378">Hydrolase</keyword>
<organism evidence="2 3">
    <name type="scientific">Nannocystis pusilla</name>
    <dbReference type="NCBI Taxonomy" id="889268"/>
    <lineage>
        <taxon>Bacteria</taxon>
        <taxon>Pseudomonadati</taxon>
        <taxon>Myxococcota</taxon>
        <taxon>Polyangia</taxon>
        <taxon>Nannocystales</taxon>
        <taxon>Nannocystaceae</taxon>
        <taxon>Nannocystis</taxon>
    </lineage>
</organism>
<comment type="caution">
    <text evidence="2">The sequence shown here is derived from an EMBL/GenBank/DDBJ whole genome shotgun (WGS) entry which is preliminary data.</text>
</comment>
<feature type="domain" description="Serine aminopeptidase S33" evidence="1">
    <location>
        <begin position="27"/>
        <end position="289"/>
    </location>
</feature>
<dbReference type="Pfam" id="PF12146">
    <property type="entry name" value="Hydrolase_4"/>
    <property type="match status" value="1"/>
</dbReference>